<evidence type="ECO:0000256" key="1">
    <source>
        <dbReference type="ARBA" id="ARBA00008857"/>
    </source>
</evidence>
<comment type="caution">
    <text evidence="5">The sequence shown here is derived from an EMBL/GenBank/DDBJ whole genome shotgun (WGS) entry which is preliminary data.</text>
</comment>
<dbReference type="InterPro" id="IPR013762">
    <property type="entry name" value="Integrase-like_cat_sf"/>
</dbReference>
<gene>
    <name evidence="5" type="ORF">ACFX5E_00105</name>
</gene>
<evidence type="ECO:0000256" key="2">
    <source>
        <dbReference type="ARBA" id="ARBA00023125"/>
    </source>
</evidence>
<dbReference type="InterPro" id="IPR025269">
    <property type="entry name" value="SAM-like_dom"/>
</dbReference>
<name>A0ABW6HR48_9FLAO</name>
<dbReference type="RefSeq" id="WP_379853126.1">
    <property type="nucleotide sequence ID" value="NZ_JBHZPZ010000001.1"/>
</dbReference>
<keyword evidence="2" id="KW-0238">DNA-binding</keyword>
<feature type="domain" description="Tyr recombinase" evidence="4">
    <location>
        <begin position="202"/>
        <end position="370"/>
    </location>
</feature>
<sequence>MANVSLRKKALANNKSSLYLDYFPPIVNPKTGKESRREFLGLQVFEKPKDEIEKAHNKSTLEYADLLRAKRLTQIRDKKYGFKENITYNVDFIEFYTSVVEEYYNNGTKSNHSSWNASLNYFKAFAGTSLKSHFLNASHVKKYRIFLLTTNNLRNKKPNKLSINTASSYYKNFIIVLKKAYKEKIIEHNLAEDAEFIKEEETYREYLSEKELEILWNTDCDFPKLKHMAFLSTLTGLRFIDVITLPFCNVYSDIHQGNYIKVREQKTGNLFNHPISENVLNIINLQPKENEFVFGDAKYTEITRPLKKWLSDAGITKKITFHNFRHTYATLQLANGTDIYTVSKLLGHKNVSTTQIYTKVIDQNKIVAANRINLKLDGI</sequence>
<comment type="similarity">
    <text evidence="1">Belongs to the 'phage' integrase family.</text>
</comment>
<dbReference type="InterPro" id="IPR050090">
    <property type="entry name" value="Tyrosine_recombinase_XerCD"/>
</dbReference>
<dbReference type="Proteomes" id="UP001600109">
    <property type="component" value="Unassembled WGS sequence"/>
</dbReference>
<keyword evidence="3" id="KW-0233">DNA recombination</keyword>
<evidence type="ECO:0000313" key="6">
    <source>
        <dbReference type="Proteomes" id="UP001600109"/>
    </source>
</evidence>
<dbReference type="Pfam" id="PF13102">
    <property type="entry name" value="Phage_int_SAM_5"/>
    <property type="match status" value="1"/>
</dbReference>
<proteinExistence type="inferred from homology"/>
<dbReference type="CDD" id="cd01185">
    <property type="entry name" value="INTN1_C_like"/>
    <property type="match status" value="1"/>
</dbReference>
<protein>
    <submittedName>
        <fullName evidence="5">Tyrosine-type recombinase/integrase</fullName>
    </submittedName>
</protein>
<dbReference type="Gene3D" id="1.10.150.130">
    <property type="match status" value="1"/>
</dbReference>
<dbReference type="InterPro" id="IPR011010">
    <property type="entry name" value="DNA_brk_join_enz"/>
</dbReference>
<dbReference type="PANTHER" id="PTHR30349">
    <property type="entry name" value="PHAGE INTEGRASE-RELATED"/>
    <property type="match status" value="1"/>
</dbReference>
<dbReference type="EMBL" id="JBHZPZ010000001">
    <property type="protein sequence ID" value="MFE3866470.1"/>
    <property type="molecule type" value="Genomic_DNA"/>
</dbReference>
<dbReference type="InterPro" id="IPR002104">
    <property type="entry name" value="Integrase_catalytic"/>
</dbReference>
<evidence type="ECO:0000259" key="4">
    <source>
        <dbReference type="PROSITE" id="PS51898"/>
    </source>
</evidence>
<dbReference type="Pfam" id="PF00589">
    <property type="entry name" value="Phage_integrase"/>
    <property type="match status" value="1"/>
</dbReference>
<dbReference type="SUPFAM" id="SSF56349">
    <property type="entry name" value="DNA breaking-rejoining enzymes"/>
    <property type="match status" value="1"/>
</dbReference>
<dbReference type="InterPro" id="IPR010998">
    <property type="entry name" value="Integrase_recombinase_N"/>
</dbReference>
<dbReference type="PROSITE" id="PS51898">
    <property type="entry name" value="TYR_RECOMBINASE"/>
    <property type="match status" value="1"/>
</dbReference>
<keyword evidence="6" id="KW-1185">Reference proteome</keyword>
<dbReference type="PANTHER" id="PTHR30349:SF64">
    <property type="entry name" value="PROPHAGE INTEGRASE INTD-RELATED"/>
    <property type="match status" value="1"/>
</dbReference>
<evidence type="ECO:0000313" key="5">
    <source>
        <dbReference type="EMBL" id="MFE3866470.1"/>
    </source>
</evidence>
<evidence type="ECO:0000256" key="3">
    <source>
        <dbReference type="ARBA" id="ARBA00023172"/>
    </source>
</evidence>
<reference evidence="5 6" key="1">
    <citation type="submission" date="2024-06" db="EMBL/GenBank/DDBJ databases">
        <title>Flavobacterium spp. isolated from glacier.</title>
        <authorList>
            <person name="Han D."/>
        </authorList>
    </citation>
    <scope>NUCLEOTIDE SEQUENCE [LARGE SCALE GENOMIC DNA]</scope>
    <source>
        <strain evidence="5 6">LS2P90</strain>
    </source>
</reference>
<accession>A0ABW6HR48</accession>
<organism evidence="5 6">
    <name type="scientific">Flavobacterium xylosi</name>
    <dbReference type="NCBI Taxonomy" id="3230415"/>
    <lineage>
        <taxon>Bacteria</taxon>
        <taxon>Pseudomonadati</taxon>
        <taxon>Bacteroidota</taxon>
        <taxon>Flavobacteriia</taxon>
        <taxon>Flavobacteriales</taxon>
        <taxon>Flavobacteriaceae</taxon>
        <taxon>Flavobacterium</taxon>
    </lineage>
</organism>
<dbReference type="Gene3D" id="1.10.443.10">
    <property type="entry name" value="Intergrase catalytic core"/>
    <property type="match status" value="1"/>
</dbReference>